<dbReference type="SUPFAM" id="SSF56801">
    <property type="entry name" value="Acetyl-CoA synthetase-like"/>
    <property type="match status" value="1"/>
</dbReference>
<dbReference type="PROSITE" id="PS00455">
    <property type="entry name" value="AMP_BINDING"/>
    <property type="match status" value="1"/>
</dbReference>
<dbReference type="FunFam" id="3.40.50.980:FF:000001">
    <property type="entry name" value="Non-ribosomal peptide synthetase"/>
    <property type="match status" value="1"/>
</dbReference>
<dbReference type="PANTHER" id="PTHR45527:SF1">
    <property type="entry name" value="FATTY ACID SYNTHASE"/>
    <property type="match status" value="1"/>
</dbReference>
<dbReference type="InterPro" id="IPR009081">
    <property type="entry name" value="PP-bd_ACP"/>
</dbReference>
<dbReference type="SUPFAM" id="SSF47336">
    <property type="entry name" value="ACP-like"/>
    <property type="match status" value="1"/>
</dbReference>
<dbReference type="CDD" id="cd19531">
    <property type="entry name" value="LCL_NRPS-like"/>
    <property type="match status" value="1"/>
</dbReference>
<keyword evidence="2" id="KW-0597">Phosphoprotein</keyword>
<dbReference type="InterPro" id="IPR000873">
    <property type="entry name" value="AMP-dep_synth/lig_dom"/>
</dbReference>
<dbReference type="OrthoDB" id="5618670at2"/>
<dbReference type="InterPro" id="IPR020806">
    <property type="entry name" value="PKS_PP-bd"/>
</dbReference>
<dbReference type="CDD" id="cd05930">
    <property type="entry name" value="A_NRPS"/>
    <property type="match status" value="1"/>
</dbReference>
<accession>A0A251XA97</accession>
<dbReference type="RefSeq" id="WP_086486825.1">
    <property type="nucleotide sequence ID" value="NZ_MSLT01000006.1"/>
</dbReference>
<dbReference type="Pfam" id="PF00501">
    <property type="entry name" value="AMP-binding"/>
    <property type="match status" value="1"/>
</dbReference>
<evidence type="ECO:0000256" key="1">
    <source>
        <dbReference type="ARBA" id="ARBA00022450"/>
    </source>
</evidence>
<dbReference type="InterPro" id="IPR045851">
    <property type="entry name" value="AMP-bd_C_sf"/>
</dbReference>
<dbReference type="Gene3D" id="3.40.50.980">
    <property type="match status" value="2"/>
</dbReference>
<dbReference type="GO" id="GO:0009366">
    <property type="term" value="C:enterobactin synthetase complex"/>
    <property type="evidence" value="ECO:0007669"/>
    <property type="project" value="TreeGrafter"/>
</dbReference>
<dbReference type="Gene3D" id="3.30.559.10">
    <property type="entry name" value="Chloramphenicol acetyltransferase-like domain"/>
    <property type="match status" value="1"/>
</dbReference>
<dbReference type="GO" id="GO:0043041">
    <property type="term" value="P:amino acid activation for nonribosomal peptide biosynthetic process"/>
    <property type="evidence" value="ECO:0007669"/>
    <property type="project" value="TreeGrafter"/>
</dbReference>
<dbReference type="InterPro" id="IPR020845">
    <property type="entry name" value="AMP-binding_CS"/>
</dbReference>
<dbReference type="Pfam" id="PF00668">
    <property type="entry name" value="Condensation"/>
    <property type="match status" value="1"/>
</dbReference>
<dbReference type="InterPro" id="IPR036736">
    <property type="entry name" value="ACP-like_sf"/>
</dbReference>
<feature type="domain" description="Carrier" evidence="3">
    <location>
        <begin position="786"/>
        <end position="861"/>
    </location>
</feature>
<dbReference type="PANTHER" id="PTHR45527">
    <property type="entry name" value="NONRIBOSOMAL PEPTIDE SYNTHETASE"/>
    <property type="match status" value="1"/>
</dbReference>
<dbReference type="Gene3D" id="1.10.1200.10">
    <property type="entry name" value="ACP-like"/>
    <property type="match status" value="1"/>
</dbReference>
<dbReference type="InterPro" id="IPR023213">
    <property type="entry name" value="CAT-like_dom_sf"/>
</dbReference>
<dbReference type="Gene3D" id="3.30.559.30">
    <property type="entry name" value="Nonribosomal peptide synthetase, condensation domain"/>
    <property type="match status" value="2"/>
</dbReference>
<evidence type="ECO:0000256" key="2">
    <source>
        <dbReference type="ARBA" id="ARBA00022553"/>
    </source>
</evidence>
<gene>
    <name evidence="4" type="ORF">TPSD3_01500</name>
</gene>
<dbReference type="InterPro" id="IPR001242">
    <property type="entry name" value="Condensation_dom"/>
</dbReference>
<dbReference type="Proteomes" id="UP000194798">
    <property type="component" value="Unassembled WGS sequence"/>
</dbReference>
<organism evidence="4 5">
    <name type="scientific">Thioflexithrix psekupsensis</name>
    <dbReference type="NCBI Taxonomy" id="1570016"/>
    <lineage>
        <taxon>Bacteria</taxon>
        <taxon>Pseudomonadati</taxon>
        <taxon>Pseudomonadota</taxon>
        <taxon>Gammaproteobacteria</taxon>
        <taxon>Thiotrichales</taxon>
        <taxon>Thioflexithrix</taxon>
    </lineage>
</organism>
<dbReference type="GO" id="GO:0047527">
    <property type="term" value="F:2,3-dihydroxybenzoate-serine ligase activity"/>
    <property type="evidence" value="ECO:0007669"/>
    <property type="project" value="TreeGrafter"/>
</dbReference>
<evidence type="ECO:0000259" key="3">
    <source>
        <dbReference type="PROSITE" id="PS50075"/>
    </source>
</evidence>
<name>A0A251XA97_9GAMM</name>
<dbReference type="PROSITE" id="PS50075">
    <property type="entry name" value="CARRIER"/>
    <property type="match status" value="1"/>
</dbReference>
<dbReference type="InterPro" id="IPR010071">
    <property type="entry name" value="AA_adenyl_dom"/>
</dbReference>
<reference evidence="4 5" key="1">
    <citation type="submission" date="2016-12" db="EMBL/GenBank/DDBJ databases">
        <title>Thioflexothrix psekupsii D3 genome sequencing and assembly.</title>
        <authorList>
            <person name="Fomenkov A."/>
            <person name="Vincze T."/>
            <person name="Grabovich M."/>
            <person name="Anton B.P."/>
            <person name="Dubinina G."/>
            <person name="Orlova M."/>
            <person name="Belousova E."/>
            <person name="Roberts R.J."/>
        </authorList>
    </citation>
    <scope>NUCLEOTIDE SEQUENCE [LARGE SCALE GENOMIC DNA]</scope>
    <source>
        <strain evidence="4">D3</strain>
    </source>
</reference>
<dbReference type="Gene3D" id="3.30.300.30">
    <property type="match status" value="1"/>
</dbReference>
<dbReference type="GO" id="GO:0031177">
    <property type="term" value="F:phosphopantetheine binding"/>
    <property type="evidence" value="ECO:0007669"/>
    <property type="project" value="InterPro"/>
</dbReference>
<keyword evidence="1" id="KW-0596">Phosphopantetheine</keyword>
<dbReference type="NCBIfam" id="TIGR01733">
    <property type="entry name" value="AA-adenyl-dom"/>
    <property type="match status" value="1"/>
</dbReference>
<dbReference type="GO" id="GO:0009239">
    <property type="term" value="P:enterobactin biosynthetic process"/>
    <property type="evidence" value="ECO:0007669"/>
    <property type="project" value="TreeGrafter"/>
</dbReference>
<proteinExistence type="predicted"/>
<evidence type="ECO:0000313" key="4">
    <source>
        <dbReference type="EMBL" id="OUD15233.1"/>
    </source>
</evidence>
<dbReference type="GO" id="GO:0005829">
    <property type="term" value="C:cytosol"/>
    <property type="evidence" value="ECO:0007669"/>
    <property type="project" value="TreeGrafter"/>
</dbReference>
<dbReference type="Gene3D" id="2.30.38.10">
    <property type="entry name" value="Luciferase, Domain 3"/>
    <property type="match status" value="1"/>
</dbReference>
<dbReference type="SUPFAM" id="SSF52777">
    <property type="entry name" value="CoA-dependent acyltransferases"/>
    <property type="match status" value="3"/>
</dbReference>
<dbReference type="EMBL" id="MSLT01000006">
    <property type="protein sequence ID" value="OUD15233.1"/>
    <property type="molecule type" value="Genomic_DNA"/>
</dbReference>
<sequence length="1331" mass="151647">MLTHSATKNTTQTWPTPITLPHTAVNNTDSVAATLRLTHQWNASLIQSLQGVAFREQCPLAQILLAGALSVYARYSQQESILLNWQGSDNKNIFPLIFEISLLDPFNETLTKIRANLIAALQQPSIASDSLTYPIDKIDNYENTLYPVLTQLYFSETAQQPPAWLTGWGITLEWQDKQLISNLYAPAHVPINTLSRWFGHWQNLLESALNLPTVPVARLPLLCAAEWQYLINHLNSTPKPVSIGSVLTRWQHFVAQKPHDLAFISESDRYSHYQLNQKVNRLVQALIAAGVHKNTLVGVYVSRSAGMVISILAVLKAGGAYVPLDPSYPASRLAYMVADTQLSVLITEKALQSHLSAPHAHYLCWDEEQQEQQVGVEENAHTTPLSEPAVALTGDELAYVIYTSGSTGTPKGVAVTHRNLCHYVDAMPEPLQFSADSVYLHTASFGFSASVRQLFVPLCNGVPVVLASSAQRADPSALFALIQREKVTHVDFAPSYWRHCLEHLLHLPPATREILLNNRLSCILSSAEPLWSDLPYRWRYELGQLTRCVNMYGQTETVGMVTAYSVNNQDLLESALTHIHTVAIGRPIKNIQAYILDQYQQPVPIGIQGYLHVSGGQIARYYLNLPEKTAATFMRHPFSTDTQAILCNTGDLACFREEGTIEFIGRQDNQIKIRGFRVELGEIEIVLSKHPAIKHIAVLTDEIGLDNKRLVAHIIPADTCVLTQEKQKQDLIREWRNFAESHLFPYMVPNLWLLHAEFPRLPNGKLDRCALSEQSKNYSYQEVSISSESEQVAKLTQLWQQVLQLKTLNLHDNFFELGGDSLLAGRLIQAINQAFNSEFSVLTLFAAPTIAQFSQQLQSAIVMEWPKLQAISRTDHLPISATQHRLWFLDQLQPNNPVYNMLGVFRLRGVIDVMRLKQTFYAISLRQEVLRMFFKKTAHHDIEAQLVPTINLDFSHADLRLIAATVKEREQIAEQYCLNAAQQPFDLSIAPLWRVLIWQMDENHYWCAIIMHHIISDQWSYRIFLQELLAHYQANLEPYSIAPLPFQYLDFAAWQQHILRQQRFAQQVDYWLQTLANAPTLSTFPTDFPRPAQQNFISACIKFQWSEELTRQLKALSRAESTTLFTTLLTAFKILLHRYSEQDDLLIGLPVAYRPFPELESLMGFFANTVVVRSDLSTVSHFRQLLQQVKQRTLEAYSHQDVPFTQVVALARPIRQNNHNPLFQIMLSFLDESWSELMQGEQFTIERIHLSKSTSDFDLFLTLYEDEHCLCGTMAYDVSLFREETINRLLYHYEILLGNILQQPDKKISLLSFDTEISVKKTQAEWETFEL</sequence>
<protein>
    <recommendedName>
        <fullName evidence="3">Carrier domain-containing protein</fullName>
    </recommendedName>
</protein>
<keyword evidence="5" id="KW-1185">Reference proteome</keyword>
<comment type="caution">
    <text evidence="4">The sequence shown here is derived from an EMBL/GenBank/DDBJ whole genome shotgun (WGS) entry which is preliminary data.</text>
</comment>
<evidence type="ECO:0000313" key="5">
    <source>
        <dbReference type="Proteomes" id="UP000194798"/>
    </source>
</evidence>
<dbReference type="Pfam" id="PF00550">
    <property type="entry name" value="PP-binding"/>
    <property type="match status" value="1"/>
</dbReference>
<dbReference type="SMART" id="SM00823">
    <property type="entry name" value="PKS_PP"/>
    <property type="match status" value="1"/>
</dbReference>